<dbReference type="GO" id="GO:0016787">
    <property type="term" value="F:hydrolase activity"/>
    <property type="evidence" value="ECO:0007669"/>
    <property type="project" value="UniProtKB-KW"/>
</dbReference>
<feature type="binding site" evidence="2">
    <location>
        <position position="175"/>
    </location>
    <ligand>
        <name>substrate</name>
    </ligand>
</feature>
<dbReference type="GO" id="GO:0016757">
    <property type="term" value="F:glycosyltransferase activity"/>
    <property type="evidence" value="ECO:0007669"/>
    <property type="project" value="TreeGrafter"/>
</dbReference>
<organism evidence="3 4">
    <name type="scientific">Stakelama pacifica</name>
    <dbReference type="NCBI Taxonomy" id="517720"/>
    <lineage>
        <taxon>Bacteria</taxon>
        <taxon>Pseudomonadati</taxon>
        <taxon>Pseudomonadota</taxon>
        <taxon>Alphaproteobacteria</taxon>
        <taxon>Sphingomonadales</taxon>
        <taxon>Sphingomonadaceae</taxon>
        <taxon>Stakelama</taxon>
    </lineage>
</organism>
<comment type="caution">
    <text evidence="3">The sequence shown here is derived from an EMBL/GenBank/DDBJ whole genome shotgun (WGS) entry which is preliminary data.</text>
</comment>
<gene>
    <name evidence="3" type="ORF">EV664_11240</name>
</gene>
<protein>
    <submittedName>
        <fullName evidence="3">UDP-2,4-diacetamido-2,4, 6-trideoxy-beta-L-altropyranose hydrolase</fullName>
    </submittedName>
</protein>
<dbReference type="Gene3D" id="3.40.50.2000">
    <property type="entry name" value="Glycogen Phosphorylase B"/>
    <property type="match status" value="1"/>
</dbReference>
<dbReference type="Proteomes" id="UP000295493">
    <property type="component" value="Unassembled WGS sequence"/>
</dbReference>
<keyword evidence="4" id="KW-1185">Reference proteome</keyword>
<dbReference type="SUPFAM" id="SSF53756">
    <property type="entry name" value="UDP-Glycosyltransferase/glycogen phosphorylase"/>
    <property type="match status" value="1"/>
</dbReference>
<dbReference type="PANTHER" id="PTHR21015:SF22">
    <property type="entry name" value="GLYCOSYLTRANSFERASE"/>
    <property type="match status" value="1"/>
</dbReference>
<sequence>MSLSGRNIAFRADASVRIGTGHVMRCLTLADGLREAGASCRFVMREHPGHLAELVQARGHSALLLPPGEGKNDDALPHSAWLGTDWRTDAAQTSAALAGAPVDLLVLDHYALDRRWQARLTNRTARWMVIDDLADRPFVADVLLDQNLGTQAADYAPFASPGARLLIGPRYAPLRPEFAAAHDRIASAPAQTALRRILVAVSGTDPDNVSERLLDRLDAAPLPRDTAITVILGASAPHVAAVRARAARMPAPTQLLVGVGDMSQVFATADLCIGATGGMSWERCCVGLPTLLLILADNQVKAARALVQAGAGDMVGDVRAPGWKTRFDAALDAALDPGRRAAMRYRALEVCDGRGTVRIVGALQDLWKV</sequence>
<dbReference type="PANTHER" id="PTHR21015">
    <property type="entry name" value="UDP-N-ACETYLGLUCOSAMINE--N-ACETYLMURAMYL-(PENTAPEPTIDE) PYROPHOSPHORYL-UNDECAPRENOL N-ACETYLGLUCOSAMINE TRANSFERASE 1"/>
    <property type="match status" value="1"/>
</dbReference>
<dbReference type="NCBIfam" id="TIGR03590">
    <property type="entry name" value="PseG"/>
    <property type="match status" value="1"/>
</dbReference>
<dbReference type="RefSeq" id="WP_133496524.1">
    <property type="nucleotide sequence ID" value="NZ_BMLU01000020.1"/>
</dbReference>
<evidence type="ECO:0000256" key="1">
    <source>
        <dbReference type="PIRSR" id="PIRSR620023-1"/>
    </source>
</evidence>
<keyword evidence="3" id="KW-0378">Hydrolase</keyword>
<reference evidence="3 4" key="1">
    <citation type="submission" date="2019-03" db="EMBL/GenBank/DDBJ databases">
        <title>Genomic Encyclopedia of Type Strains, Phase IV (KMG-IV): sequencing the most valuable type-strain genomes for metagenomic binning, comparative biology and taxonomic classification.</title>
        <authorList>
            <person name="Goeker M."/>
        </authorList>
    </citation>
    <scope>NUCLEOTIDE SEQUENCE [LARGE SCALE GENOMIC DNA]</scope>
    <source>
        <strain evidence="3 4">DSM 25059</strain>
    </source>
</reference>
<accession>A0A4R6FE77</accession>
<dbReference type="EMBL" id="SNWD01000012">
    <property type="protein sequence ID" value="TDN79561.1"/>
    <property type="molecule type" value="Genomic_DNA"/>
</dbReference>
<evidence type="ECO:0000313" key="3">
    <source>
        <dbReference type="EMBL" id="TDN79561.1"/>
    </source>
</evidence>
<name>A0A4R6FE77_9SPHN</name>
<dbReference type="OrthoDB" id="9788924at2"/>
<feature type="active site" description="Proton acceptor" evidence="1">
    <location>
        <position position="22"/>
    </location>
</feature>
<feature type="binding site" evidence="2">
    <location>
        <position position="282"/>
    </location>
    <ligand>
        <name>substrate</name>
    </ligand>
</feature>
<proteinExistence type="predicted"/>
<evidence type="ECO:0000256" key="2">
    <source>
        <dbReference type="PIRSR" id="PIRSR620023-2"/>
    </source>
</evidence>
<dbReference type="AlphaFoldDB" id="A0A4R6FE77"/>
<dbReference type="InterPro" id="IPR020023">
    <property type="entry name" value="PseG"/>
</dbReference>
<dbReference type="Gene3D" id="3.40.50.11190">
    <property type="match status" value="1"/>
</dbReference>
<evidence type="ECO:0000313" key="4">
    <source>
        <dbReference type="Proteomes" id="UP000295493"/>
    </source>
</evidence>